<dbReference type="InParanoid" id="A0A5F8H2U7"/>
<name>A0A5F8H2U7_MONDO</name>
<evidence type="ECO:0000313" key="1">
    <source>
        <dbReference type="Ensembl" id="ENSMODP00000054147.1"/>
    </source>
</evidence>
<dbReference type="AlphaFoldDB" id="A0A5F8H2U7"/>
<reference evidence="1" key="2">
    <citation type="submission" date="2025-08" db="UniProtKB">
        <authorList>
            <consortium name="Ensembl"/>
        </authorList>
    </citation>
    <scope>IDENTIFICATION</scope>
</reference>
<sequence length="71" mass="8387">MEAVGVKLQVFLQKAESDLNYIQYKQEFEVKKRFPDISRRNQYYLSNSIITTNLGISFYPHQTMGLIYCDT</sequence>
<keyword evidence="2" id="KW-1185">Reference proteome</keyword>
<protein>
    <submittedName>
        <fullName evidence="1">Uncharacterized protein</fullName>
    </submittedName>
</protein>
<dbReference type="Bgee" id="ENSMODG00000051547">
    <property type="expression patterns" value="Expressed in skeleton of lower jaw"/>
</dbReference>
<dbReference type="Gene3D" id="6.10.250.1380">
    <property type="match status" value="1"/>
</dbReference>
<reference evidence="1 2" key="1">
    <citation type="journal article" date="2007" name="Nature">
        <title>Genome of the marsupial Monodelphis domestica reveals innovation in non-coding sequences.</title>
        <authorList>
            <person name="Mikkelsen T.S."/>
            <person name="Wakefield M.J."/>
            <person name="Aken B."/>
            <person name="Amemiya C.T."/>
            <person name="Chang J.L."/>
            <person name="Duke S."/>
            <person name="Garber M."/>
            <person name="Gentles A.J."/>
            <person name="Goodstadt L."/>
            <person name="Heger A."/>
            <person name="Jurka J."/>
            <person name="Kamal M."/>
            <person name="Mauceli E."/>
            <person name="Searle S.M."/>
            <person name="Sharpe T."/>
            <person name="Baker M.L."/>
            <person name="Batzer M.A."/>
            <person name="Benos P.V."/>
            <person name="Belov K."/>
            <person name="Clamp M."/>
            <person name="Cook A."/>
            <person name="Cuff J."/>
            <person name="Das R."/>
            <person name="Davidow L."/>
            <person name="Deakin J.E."/>
            <person name="Fazzari M.J."/>
            <person name="Glass J.L."/>
            <person name="Grabherr M."/>
            <person name="Greally J.M."/>
            <person name="Gu W."/>
            <person name="Hore T.A."/>
            <person name="Huttley G.A."/>
            <person name="Kleber M."/>
            <person name="Jirtle R.L."/>
            <person name="Koina E."/>
            <person name="Lee J.T."/>
            <person name="Mahony S."/>
            <person name="Marra M.A."/>
            <person name="Miller R.D."/>
            <person name="Nicholls R.D."/>
            <person name="Oda M."/>
            <person name="Papenfuss A.T."/>
            <person name="Parra Z.E."/>
            <person name="Pollock D.D."/>
            <person name="Ray D.A."/>
            <person name="Schein J.E."/>
            <person name="Speed T.P."/>
            <person name="Thompson K."/>
            <person name="VandeBerg J.L."/>
            <person name="Wade C.M."/>
            <person name="Walker J.A."/>
            <person name="Waters P.D."/>
            <person name="Webber C."/>
            <person name="Weidman J.R."/>
            <person name="Xie X."/>
            <person name="Zody M.C."/>
            <person name="Baldwin J."/>
            <person name="Abdouelleil A."/>
            <person name="Abdulkadir J."/>
            <person name="Abebe A."/>
            <person name="Abera B."/>
            <person name="Abreu J."/>
            <person name="Acer S.C."/>
            <person name="Aftuck L."/>
            <person name="Alexander A."/>
            <person name="An P."/>
            <person name="Anderson E."/>
            <person name="Anderson S."/>
            <person name="Arachi H."/>
            <person name="Azer M."/>
            <person name="Bachantsang P."/>
            <person name="Barry A."/>
            <person name="Bayul T."/>
            <person name="Berlin A."/>
            <person name="Bessette D."/>
            <person name="Bloom T."/>
            <person name="Bloom T."/>
            <person name="Boguslavskiy L."/>
            <person name="Bonnet C."/>
            <person name="Boukhgalter B."/>
            <person name="Bourzgui I."/>
            <person name="Brown A."/>
            <person name="Cahill P."/>
            <person name="Channer S."/>
            <person name="Cheshatsang Y."/>
            <person name="Chuda L."/>
            <person name="Citroen M."/>
            <person name="Collymore A."/>
            <person name="Cooke P."/>
            <person name="Costello M."/>
            <person name="D'Aco K."/>
            <person name="Daza R."/>
            <person name="De Haan G."/>
            <person name="DeGray S."/>
            <person name="DeMaso C."/>
            <person name="Dhargay N."/>
            <person name="Dooley K."/>
            <person name="Dooley E."/>
            <person name="Doricent M."/>
            <person name="Dorje P."/>
            <person name="Dorjee K."/>
            <person name="Dupes A."/>
            <person name="Elong R."/>
            <person name="Falk J."/>
            <person name="Farina A."/>
            <person name="Faro S."/>
            <person name="Ferguson D."/>
            <person name="Fisher S."/>
            <person name="Foley C.D."/>
            <person name="Franke A."/>
            <person name="Friedrich D."/>
            <person name="Gadbois L."/>
            <person name="Gearin G."/>
            <person name="Gearin C.R."/>
            <person name="Giannoukos G."/>
            <person name="Goode T."/>
            <person name="Graham J."/>
            <person name="Grandbois E."/>
            <person name="Grewal S."/>
            <person name="Gyaltsen K."/>
            <person name="Hafez N."/>
            <person name="Hagos B."/>
            <person name="Hall J."/>
            <person name="Henson C."/>
            <person name="Hollinger A."/>
            <person name="Honan T."/>
            <person name="Huard M.D."/>
            <person name="Hughes L."/>
            <person name="Hurhula B."/>
            <person name="Husby M.E."/>
            <person name="Kamat A."/>
            <person name="Kanga B."/>
            <person name="Kashin S."/>
            <person name="Khazanovich D."/>
            <person name="Kisner P."/>
            <person name="Lance K."/>
            <person name="Lara M."/>
            <person name="Lee W."/>
            <person name="Lennon N."/>
            <person name="Letendre F."/>
            <person name="LeVine R."/>
            <person name="Lipovsky A."/>
            <person name="Liu X."/>
            <person name="Liu J."/>
            <person name="Liu S."/>
            <person name="Lokyitsang T."/>
            <person name="Lokyitsang Y."/>
            <person name="Lubonja R."/>
            <person name="Lui A."/>
            <person name="MacDonald P."/>
            <person name="Magnisalis V."/>
            <person name="Maru K."/>
            <person name="Matthews C."/>
            <person name="McCusker W."/>
            <person name="McDonough S."/>
            <person name="Mehta T."/>
            <person name="Meldrim J."/>
            <person name="Meneus L."/>
            <person name="Mihai O."/>
            <person name="Mihalev A."/>
            <person name="Mihova T."/>
            <person name="Mittelman R."/>
            <person name="Mlenga V."/>
            <person name="Montmayeur A."/>
            <person name="Mulrain L."/>
            <person name="Navidi A."/>
            <person name="Naylor J."/>
            <person name="Negash T."/>
            <person name="Nguyen T."/>
            <person name="Nguyen N."/>
            <person name="Nicol R."/>
            <person name="Norbu C."/>
            <person name="Norbu N."/>
            <person name="Novod N."/>
            <person name="O'Neill B."/>
            <person name="Osman S."/>
            <person name="Markiewicz E."/>
            <person name="Oyono O.L."/>
            <person name="Patti C."/>
            <person name="Phunkhang P."/>
            <person name="Pierre F."/>
            <person name="Priest M."/>
            <person name="Raghuraman S."/>
            <person name="Rege F."/>
            <person name="Reyes R."/>
            <person name="Rise C."/>
            <person name="Rogov P."/>
            <person name="Ross K."/>
            <person name="Ryan E."/>
            <person name="Settipalli S."/>
            <person name="Shea T."/>
            <person name="Sherpa N."/>
            <person name="Shi L."/>
            <person name="Shih D."/>
            <person name="Sparrow T."/>
            <person name="Spaulding J."/>
            <person name="Stalker J."/>
            <person name="Stange-Thomann N."/>
            <person name="Stavropoulos S."/>
            <person name="Stone C."/>
            <person name="Strader C."/>
            <person name="Tesfaye S."/>
            <person name="Thomson T."/>
            <person name="Thoulutsang Y."/>
            <person name="Thoulutsang D."/>
            <person name="Topham K."/>
            <person name="Topping I."/>
            <person name="Tsamla T."/>
            <person name="Vassiliev H."/>
            <person name="Vo A."/>
            <person name="Wangchuk T."/>
            <person name="Wangdi T."/>
            <person name="Weiand M."/>
            <person name="Wilkinson J."/>
            <person name="Wilson A."/>
            <person name="Yadav S."/>
            <person name="Young G."/>
            <person name="Yu Q."/>
            <person name="Zembek L."/>
            <person name="Zhong D."/>
            <person name="Zimmer A."/>
            <person name="Zwirko Z."/>
            <person name="Jaffe D.B."/>
            <person name="Alvarez P."/>
            <person name="Brockman W."/>
            <person name="Butler J."/>
            <person name="Chin C."/>
            <person name="Gnerre S."/>
            <person name="MacCallum I."/>
            <person name="Graves J.A."/>
            <person name="Ponting C.P."/>
            <person name="Breen M."/>
            <person name="Samollow P.B."/>
            <person name="Lander E.S."/>
            <person name="Lindblad-Toh K."/>
        </authorList>
    </citation>
    <scope>NUCLEOTIDE SEQUENCE [LARGE SCALE GENOMIC DNA]</scope>
</reference>
<proteinExistence type="predicted"/>
<accession>A0A5F8H2U7</accession>
<evidence type="ECO:0000313" key="2">
    <source>
        <dbReference type="Proteomes" id="UP000002280"/>
    </source>
</evidence>
<reference evidence="1" key="3">
    <citation type="submission" date="2025-09" db="UniProtKB">
        <authorList>
            <consortium name="Ensembl"/>
        </authorList>
    </citation>
    <scope>IDENTIFICATION</scope>
</reference>
<dbReference type="Ensembl" id="ENSMODT00000081399.1">
    <property type="protein sequence ID" value="ENSMODP00000054147.1"/>
    <property type="gene ID" value="ENSMODG00000051547.1"/>
</dbReference>
<dbReference type="Proteomes" id="UP000002280">
    <property type="component" value="Chromosome 1"/>
</dbReference>
<organism evidence="1 2">
    <name type="scientific">Monodelphis domestica</name>
    <name type="common">Gray short-tailed opossum</name>
    <dbReference type="NCBI Taxonomy" id="13616"/>
    <lineage>
        <taxon>Eukaryota</taxon>
        <taxon>Metazoa</taxon>
        <taxon>Chordata</taxon>
        <taxon>Craniata</taxon>
        <taxon>Vertebrata</taxon>
        <taxon>Euteleostomi</taxon>
        <taxon>Mammalia</taxon>
        <taxon>Metatheria</taxon>
        <taxon>Didelphimorphia</taxon>
        <taxon>Didelphidae</taxon>
        <taxon>Monodelphis</taxon>
    </lineage>
</organism>